<dbReference type="Proteomes" id="UP001634394">
    <property type="component" value="Unassembled WGS sequence"/>
</dbReference>
<dbReference type="EMBL" id="JBJQND010000016">
    <property type="protein sequence ID" value="KAL3847134.1"/>
    <property type="molecule type" value="Genomic_DNA"/>
</dbReference>
<feature type="chain" id="PRO_5044786982" evidence="1">
    <location>
        <begin position="22"/>
        <end position="98"/>
    </location>
</feature>
<protein>
    <submittedName>
        <fullName evidence="2">Uncharacterized protein</fullName>
    </submittedName>
</protein>
<evidence type="ECO:0000256" key="1">
    <source>
        <dbReference type="SAM" id="SignalP"/>
    </source>
</evidence>
<name>A0ABD3UC98_SINWO</name>
<evidence type="ECO:0000313" key="3">
    <source>
        <dbReference type="Proteomes" id="UP001634394"/>
    </source>
</evidence>
<gene>
    <name evidence="2" type="ORF">ACJMK2_018064</name>
</gene>
<feature type="signal peptide" evidence="1">
    <location>
        <begin position="1"/>
        <end position="21"/>
    </location>
</feature>
<sequence length="98" mass="11084">MNNYRFIVLFCTFAVLDAGNAEFVWLRDLNNDAGTRHQNVGLPDELKFQLNGEQKSVNLHLKENPHLRADTDMYIVRLTPGGTPKAVKETVTGRTVIK</sequence>
<reference evidence="2 3" key="1">
    <citation type="submission" date="2024-11" db="EMBL/GenBank/DDBJ databases">
        <title>Chromosome-level genome assembly of the freshwater bivalve Anodonta woodiana.</title>
        <authorList>
            <person name="Chen X."/>
        </authorList>
    </citation>
    <scope>NUCLEOTIDE SEQUENCE [LARGE SCALE GENOMIC DNA]</scope>
    <source>
        <strain evidence="2">MN2024</strain>
        <tissue evidence="2">Gills</tissue>
    </source>
</reference>
<keyword evidence="1" id="KW-0732">Signal</keyword>
<organism evidence="2 3">
    <name type="scientific">Sinanodonta woodiana</name>
    <name type="common">Chinese pond mussel</name>
    <name type="synonym">Anodonta woodiana</name>
    <dbReference type="NCBI Taxonomy" id="1069815"/>
    <lineage>
        <taxon>Eukaryota</taxon>
        <taxon>Metazoa</taxon>
        <taxon>Spiralia</taxon>
        <taxon>Lophotrochozoa</taxon>
        <taxon>Mollusca</taxon>
        <taxon>Bivalvia</taxon>
        <taxon>Autobranchia</taxon>
        <taxon>Heteroconchia</taxon>
        <taxon>Palaeoheterodonta</taxon>
        <taxon>Unionida</taxon>
        <taxon>Unionoidea</taxon>
        <taxon>Unionidae</taxon>
        <taxon>Unioninae</taxon>
        <taxon>Sinanodonta</taxon>
    </lineage>
</organism>
<proteinExistence type="predicted"/>
<accession>A0ABD3UC98</accession>
<keyword evidence="3" id="KW-1185">Reference proteome</keyword>
<dbReference type="AlphaFoldDB" id="A0ABD3UC98"/>
<evidence type="ECO:0000313" key="2">
    <source>
        <dbReference type="EMBL" id="KAL3847134.1"/>
    </source>
</evidence>
<comment type="caution">
    <text evidence="2">The sequence shown here is derived from an EMBL/GenBank/DDBJ whole genome shotgun (WGS) entry which is preliminary data.</text>
</comment>